<dbReference type="PANTHER" id="PTHR38418:SF2">
    <property type="entry name" value="SUGAR ISOMERASE, KPSF_GUTQ (AFU_ORTHOLOGUE AFUA_6G08860)"/>
    <property type="match status" value="1"/>
</dbReference>
<dbReference type="PROSITE" id="PS51371">
    <property type="entry name" value="CBS"/>
    <property type="match status" value="1"/>
</dbReference>
<dbReference type="PROSITE" id="PS51464">
    <property type="entry name" value="SIS"/>
    <property type="match status" value="1"/>
</dbReference>
<dbReference type="InterPro" id="IPR046348">
    <property type="entry name" value="SIS_dom_sf"/>
</dbReference>
<reference evidence="5 6" key="1">
    <citation type="submission" date="2023-01" db="EMBL/GenBank/DDBJ databases">
        <title>Analysis of 21 Apiospora genomes using comparative genomics revels a genus with tremendous synthesis potential of carbohydrate active enzymes and secondary metabolites.</title>
        <authorList>
            <person name="Sorensen T."/>
        </authorList>
    </citation>
    <scope>NUCLEOTIDE SEQUENCE [LARGE SCALE GENOMIC DNA]</scope>
    <source>
        <strain evidence="5 6">CBS 20057</strain>
    </source>
</reference>
<evidence type="ECO:0000259" key="4">
    <source>
        <dbReference type="PROSITE" id="PS51464"/>
    </source>
</evidence>
<dbReference type="InterPro" id="IPR001347">
    <property type="entry name" value="SIS_dom"/>
</dbReference>
<evidence type="ECO:0000313" key="5">
    <source>
        <dbReference type="EMBL" id="KAK8026983.1"/>
    </source>
</evidence>
<gene>
    <name evidence="5" type="ORF">PG991_004039</name>
</gene>
<feature type="domain" description="SIS" evidence="4">
    <location>
        <begin position="103"/>
        <end position="255"/>
    </location>
</feature>
<feature type="domain" description="CBS" evidence="3">
    <location>
        <begin position="353"/>
        <end position="415"/>
    </location>
</feature>
<sequence length="415" mass="43912">MVEHHPVQTSAVYLLGAAAQRPLEPPPSPPSPPTPNTTVPGSPIQELCLEDVEPTKNHGADESQLHERLSGAIHVLNTEATALRALTTLYEKDGPIGASFGAAVEIITRHGRDRGKLVIIGVGKSGHIGKKLVATFNSLGVHATYLHPTEALHGDLGKIGRLDTVLFITFSGKTPELLALLPHIDAALPTIVLTSHTRSDTCELIRQRPSMILVSAPIHESETASFGVSAPTTSTTVALAVGDALAIVAAQEINANASVSSVFLRNHPGGAIGASIKKPQKLGDIAVPMRDIPQCRTSGTPAEIRGADVLKAAYDSPTGWVIACDLIVSPGRIRRLEATEFALPLSELPGLCIRRGDCITVSADTRISQAAEWIRDMVSSTEEQCDKYSILAVVDSEGGDVIGVLEASQLLSWRK</sequence>
<protein>
    <submittedName>
        <fullName evidence="5">SIS domain-containing protein</fullName>
    </submittedName>
</protein>
<organism evidence="5 6">
    <name type="scientific">Apiospora marii</name>
    <dbReference type="NCBI Taxonomy" id="335849"/>
    <lineage>
        <taxon>Eukaryota</taxon>
        <taxon>Fungi</taxon>
        <taxon>Dikarya</taxon>
        <taxon>Ascomycota</taxon>
        <taxon>Pezizomycotina</taxon>
        <taxon>Sordariomycetes</taxon>
        <taxon>Xylariomycetidae</taxon>
        <taxon>Amphisphaeriales</taxon>
        <taxon>Apiosporaceae</taxon>
        <taxon>Apiospora</taxon>
    </lineage>
</organism>
<keyword evidence="6" id="KW-1185">Reference proteome</keyword>
<dbReference type="EMBL" id="JAQQWI010000007">
    <property type="protein sequence ID" value="KAK8026983.1"/>
    <property type="molecule type" value="Genomic_DNA"/>
</dbReference>
<feature type="compositionally biased region" description="Pro residues" evidence="2">
    <location>
        <begin position="23"/>
        <end position="35"/>
    </location>
</feature>
<feature type="region of interest" description="Disordered" evidence="2">
    <location>
        <begin position="20"/>
        <end position="43"/>
    </location>
</feature>
<dbReference type="InterPro" id="IPR000644">
    <property type="entry name" value="CBS_dom"/>
</dbReference>
<dbReference type="InterPro" id="IPR035474">
    <property type="entry name" value="SIS_Kpsf"/>
</dbReference>
<evidence type="ECO:0000313" key="6">
    <source>
        <dbReference type="Proteomes" id="UP001396898"/>
    </source>
</evidence>
<dbReference type="Proteomes" id="UP001396898">
    <property type="component" value="Unassembled WGS sequence"/>
</dbReference>
<dbReference type="Pfam" id="PF01380">
    <property type="entry name" value="SIS"/>
    <property type="match status" value="1"/>
</dbReference>
<dbReference type="Gene3D" id="3.40.50.10490">
    <property type="entry name" value="Glucose-6-phosphate isomerase like protein, domain 1"/>
    <property type="match status" value="1"/>
</dbReference>
<dbReference type="SUPFAM" id="SSF53697">
    <property type="entry name" value="SIS domain"/>
    <property type="match status" value="1"/>
</dbReference>
<name>A0ABR1S6K4_9PEZI</name>
<evidence type="ECO:0000259" key="3">
    <source>
        <dbReference type="PROSITE" id="PS51371"/>
    </source>
</evidence>
<keyword evidence="1" id="KW-0129">CBS domain</keyword>
<dbReference type="CDD" id="cd05014">
    <property type="entry name" value="SIS_Kpsf"/>
    <property type="match status" value="1"/>
</dbReference>
<evidence type="ECO:0000256" key="2">
    <source>
        <dbReference type="SAM" id="MobiDB-lite"/>
    </source>
</evidence>
<comment type="caution">
    <text evidence="5">The sequence shown here is derived from an EMBL/GenBank/DDBJ whole genome shotgun (WGS) entry which is preliminary data.</text>
</comment>
<proteinExistence type="predicted"/>
<evidence type="ECO:0000256" key="1">
    <source>
        <dbReference type="PROSITE-ProRule" id="PRU00703"/>
    </source>
</evidence>
<accession>A0ABR1S6K4</accession>
<dbReference type="PANTHER" id="PTHR38418">
    <property type="entry name" value="SUGAR ISOMERASE, KPSF/GUTQ (AFU_ORTHOLOGUE AFUA_6G08860)"/>
    <property type="match status" value="1"/>
</dbReference>